<dbReference type="InterPro" id="IPR036249">
    <property type="entry name" value="Thioredoxin-like_sf"/>
</dbReference>
<accession>A0ABY6Q4F1</accession>
<evidence type="ECO:0008006" key="4">
    <source>
        <dbReference type="Google" id="ProtNLM"/>
    </source>
</evidence>
<keyword evidence="3" id="KW-1185">Reference proteome</keyword>
<protein>
    <recommendedName>
        <fullName evidence="4">Thioredoxin domain-containing protein</fullName>
    </recommendedName>
</protein>
<sequence length="218" mass="24078">MTETSNQSGGRAILLLIAGLPVTMILASTWLWYFVERGDVDIIGALGTANSGELLAEPINIRALEFEATDGSTVGLSSIEPKWTMLLVNDGATCDTACNELLYITRQIRIAIGRDYQRTQRLLIVDTPIDLIQSNDDGGDTEGRSGDMTPLMPQLKRDHVDLNVWRREDQAVLPEGQSEPSAWYLVDPSGWVMMRYTADVNYKDVIGDIKFLLKNSGG</sequence>
<reference evidence="2 3" key="1">
    <citation type="submission" date="2019-02" db="EMBL/GenBank/DDBJ databases">
        <title>Halieaceae_genomes.</title>
        <authorList>
            <person name="Li S.-H."/>
        </authorList>
    </citation>
    <scope>NUCLEOTIDE SEQUENCE [LARGE SCALE GENOMIC DNA]</scope>
    <source>
        <strain evidence="2 3">JH123</strain>
    </source>
</reference>
<evidence type="ECO:0000313" key="2">
    <source>
        <dbReference type="EMBL" id="UZP73746.1"/>
    </source>
</evidence>
<dbReference type="EMBL" id="CP036501">
    <property type="protein sequence ID" value="UZP73746.1"/>
    <property type="molecule type" value="Genomic_DNA"/>
</dbReference>
<evidence type="ECO:0000313" key="3">
    <source>
        <dbReference type="Proteomes" id="UP001317963"/>
    </source>
</evidence>
<dbReference type="RefSeq" id="WP_279242542.1">
    <property type="nucleotide sequence ID" value="NZ_CP036501.1"/>
</dbReference>
<name>A0ABY6Q4F1_9GAMM</name>
<evidence type="ECO:0000256" key="1">
    <source>
        <dbReference type="SAM" id="Phobius"/>
    </source>
</evidence>
<keyword evidence="1" id="KW-0472">Membrane</keyword>
<proteinExistence type="predicted"/>
<dbReference type="Proteomes" id="UP001317963">
    <property type="component" value="Chromosome"/>
</dbReference>
<keyword evidence="1" id="KW-1133">Transmembrane helix</keyword>
<keyword evidence="1" id="KW-0812">Transmembrane</keyword>
<organism evidence="2 3">
    <name type="scientific">Candidatus Paraluminiphilus aquimaris</name>
    <dbReference type="NCBI Taxonomy" id="2518994"/>
    <lineage>
        <taxon>Bacteria</taxon>
        <taxon>Pseudomonadati</taxon>
        <taxon>Pseudomonadota</taxon>
        <taxon>Gammaproteobacteria</taxon>
        <taxon>Cellvibrionales</taxon>
        <taxon>Halieaceae</taxon>
        <taxon>Candidatus Paraluminiphilus</taxon>
    </lineage>
</organism>
<feature type="transmembrane region" description="Helical" evidence="1">
    <location>
        <begin position="12"/>
        <end position="33"/>
    </location>
</feature>
<gene>
    <name evidence="2" type="ORF">E0F26_02875</name>
</gene>
<dbReference type="SUPFAM" id="SSF52833">
    <property type="entry name" value="Thioredoxin-like"/>
    <property type="match status" value="1"/>
</dbReference>